<evidence type="ECO:0000256" key="1">
    <source>
        <dbReference type="ARBA" id="ARBA00005715"/>
    </source>
</evidence>
<dbReference type="EMBL" id="CP098755">
    <property type="protein sequence ID" value="USG67426.1"/>
    <property type="molecule type" value="Genomic_DNA"/>
</dbReference>
<dbReference type="InterPro" id="IPR042213">
    <property type="entry name" value="NBD_C_sf"/>
</dbReference>
<keyword evidence="10" id="KW-1185">Reference proteome</keyword>
<evidence type="ECO:0000313" key="9">
    <source>
        <dbReference type="EMBL" id="USG67426.1"/>
    </source>
</evidence>
<protein>
    <submittedName>
        <fullName evidence="9">Four-carbon acid sugar kinase family protein</fullName>
    </submittedName>
</protein>
<feature type="domain" description="Four-carbon acid sugar kinase N-terminal" evidence="7">
    <location>
        <begin position="4"/>
        <end position="228"/>
    </location>
</feature>
<gene>
    <name evidence="9" type="ORF">NDK47_09175</name>
</gene>
<evidence type="ECO:0000256" key="6">
    <source>
        <dbReference type="ARBA" id="ARBA00023277"/>
    </source>
</evidence>
<proteinExistence type="inferred from homology"/>
<keyword evidence="2" id="KW-0808">Transferase</keyword>
<accession>A0ABY4WKY2</accession>
<evidence type="ECO:0000256" key="2">
    <source>
        <dbReference type="ARBA" id="ARBA00022679"/>
    </source>
</evidence>
<keyword evidence="4 9" id="KW-0418">Kinase</keyword>
<dbReference type="GO" id="GO:0016301">
    <property type="term" value="F:kinase activity"/>
    <property type="evidence" value="ECO:0007669"/>
    <property type="project" value="UniProtKB-KW"/>
</dbReference>
<keyword evidence="6" id="KW-0119">Carbohydrate metabolism</keyword>
<evidence type="ECO:0000256" key="5">
    <source>
        <dbReference type="ARBA" id="ARBA00022840"/>
    </source>
</evidence>
<dbReference type="InterPro" id="IPR037051">
    <property type="entry name" value="4-carb_acid_sugar_kinase_N_sf"/>
</dbReference>
<dbReference type="InterPro" id="IPR010737">
    <property type="entry name" value="4-carb_acid_sugar_kinase_N"/>
</dbReference>
<dbReference type="Pfam" id="PF17042">
    <property type="entry name" value="NBD_C"/>
    <property type="match status" value="1"/>
</dbReference>
<keyword evidence="5" id="KW-0067">ATP-binding</keyword>
<reference evidence="9" key="1">
    <citation type="submission" date="2022-06" db="EMBL/GenBank/DDBJ databases">
        <title>Genome sequencing of Brevibacillus sp. BB3-R1.</title>
        <authorList>
            <person name="Heo J."/>
            <person name="Lee D."/>
            <person name="Won M."/>
            <person name="Han B.-H."/>
            <person name="Hong S.-B."/>
            <person name="Kwon S.-W."/>
        </authorList>
    </citation>
    <scope>NUCLEOTIDE SEQUENCE</scope>
    <source>
        <strain evidence="9">BB3-R1</strain>
    </source>
</reference>
<evidence type="ECO:0000256" key="3">
    <source>
        <dbReference type="ARBA" id="ARBA00022741"/>
    </source>
</evidence>
<dbReference type="SUPFAM" id="SSF142764">
    <property type="entry name" value="YgbK-like"/>
    <property type="match status" value="1"/>
</dbReference>
<dbReference type="Gene3D" id="3.40.50.10840">
    <property type="entry name" value="Putative sugar-binding, N-terminal domain"/>
    <property type="match status" value="1"/>
</dbReference>
<keyword evidence="3" id="KW-0547">Nucleotide-binding</keyword>
<comment type="similarity">
    <text evidence="1">Belongs to the four-carbon acid sugar kinase family.</text>
</comment>
<evidence type="ECO:0000259" key="8">
    <source>
        <dbReference type="Pfam" id="PF17042"/>
    </source>
</evidence>
<sequence length="446" mass="47973">MARIVVIADDLTGANDSGVQFAKKGFHTVSLFHPAEQEGGQAADVWIINAETRSLDPETAYAESKALADAVDLSHFSCVYKKIDSTLRGNVGVEINAMLDSYPFDVVAFIPAYPGNKRITIGGYHLINQVLLEDTEIARDPKSPVKESHLPTLLSVQTGREVSHIDVKAIRRGRDELTAEIRSQHAAGSHLIVFDAADQLDLQRATEALLASGLRILWVGSAGLALALSNEFVNQYEIQPVQSVETAGITAGDLPVFVIAGSVSAITAQQIEELSAHKEFHIVTANPLALLQEETTDLEQKRVEDEILKCIDDKRSPVLVTDSSDSMRQAVLQWMESTGTSGLEVGNAIADHLGALGKRVLGKRGLKGFVLTGGDIAYRTCLHLGVEALQIISEVEEGIPLAVIIGGLADKLPVVTKAGAFGNRFSLLRAVEKIYNTQTIRGGNQA</sequence>
<organism evidence="9 10">
    <name type="scientific">Brevibacillus ruminantium</name>
    <dbReference type="NCBI Taxonomy" id="2950604"/>
    <lineage>
        <taxon>Bacteria</taxon>
        <taxon>Bacillati</taxon>
        <taxon>Bacillota</taxon>
        <taxon>Bacilli</taxon>
        <taxon>Bacillales</taxon>
        <taxon>Paenibacillaceae</taxon>
        <taxon>Brevibacillus</taxon>
    </lineage>
</organism>
<dbReference type="Proteomes" id="UP001056500">
    <property type="component" value="Chromosome"/>
</dbReference>
<evidence type="ECO:0000256" key="4">
    <source>
        <dbReference type="ARBA" id="ARBA00022777"/>
    </source>
</evidence>
<dbReference type="RefSeq" id="WP_251874525.1">
    <property type="nucleotide sequence ID" value="NZ_CP098755.1"/>
</dbReference>
<evidence type="ECO:0000313" key="10">
    <source>
        <dbReference type="Proteomes" id="UP001056500"/>
    </source>
</evidence>
<feature type="domain" description="Four-carbon acid sugar kinase nucleotide binding" evidence="8">
    <location>
        <begin position="258"/>
        <end position="424"/>
    </location>
</feature>
<name>A0ABY4WKY2_9BACL</name>
<evidence type="ECO:0000259" key="7">
    <source>
        <dbReference type="Pfam" id="PF07005"/>
    </source>
</evidence>
<dbReference type="Gene3D" id="3.40.980.20">
    <property type="entry name" value="Four-carbon acid sugar kinase, nucleotide binding domain"/>
    <property type="match status" value="1"/>
</dbReference>
<dbReference type="InterPro" id="IPR031475">
    <property type="entry name" value="NBD_C"/>
</dbReference>
<dbReference type="Pfam" id="PF07005">
    <property type="entry name" value="SBD_N"/>
    <property type="match status" value="1"/>
</dbReference>